<comment type="caution">
    <text evidence="7">The sequence shown here is derived from an EMBL/GenBank/DDBJ whole genome shotgun (WGS) entry which is preliminary data.</text>
</comment>
<dbReference type="InterPro" id="IPR011989">
    <property type="entry name" value="ARM-like"/>
</dbReference>
<dbReference type="InterPro" id="IPR049255">
    <property type="entry name" value="Apc1_N"/>
</dbReference>
<dbReference type="GO" id="GO:0007091">
    <property type="term" value="P:metaphase/anaphase transition of mitotic cell cycle"/>
    <property type="evidence" value="ECO:0007669"/>
    <property type="project" value="TreeGrafter"/>
</dbReference>
<reference evidence="7 8" key="1">
    <citation type="submission" date="2017-03" db="EMBL/GenBank/DDBJ databases">
        <title>Genomes of endolithic fungi from Antarctica.</title>
        <authorList>
            <person name="Coleine C."/>
            <person name="Masonjones S."/>
            <person name="Stajich J.E."/>
        </authorList>
    </citation>
    <scope>NUCLEOTIDE SEQUENCE [LARGE SCALE GENOMIC DNA]</scope>
    <source>
        <strain evidence="7 8">CCFEE 5187</strain>
    </source>
</reference>
<keyword evidence="4" id="KW-0131">Cell cycle</keyword>
<dbReference type="STRING" id="331657.A0A4U0XG97"/>
<evidence type="ECO:0000256" key="3">
    <source>
        <dbReference type="ARBA" id="ARBA00022776"/>
    </source>
</evidence>
<dbReference type="GO" id="GO:0060090">
    <property type="term" value="F:molecular adaptor activity"/>
    <property type="evidence" value="ECO:0007669"/>
    <property type="project" value="TreeGrafter"/>
</dbReference>
<dbReference type="Proteomes" id="UP000308768">
    <property type="component" value="Unassembled WGS sequence"/>
</dbReference>
<name>A0A4U0XG97_9PEZI</name>
<feature type="compositionally biased region" description="Basic and acidic residues" evidence="5">
    <location>
        <begin position="146"/>
        <end position="157"/>
    </location>
</feature>
<protein>
    <recommendedName>
        <fullName evidence="6">Anaphase-promoting complex subunit 1 N-terminal domain-containing protein</fullName>
    </recommendedName>
</protein>
<dbReference type="Gene3D" id="1.25.10.10">
    <property type="entry name" value="Leucine-rich Repeat Variant"/>
    <property type="match status" value="2"/>
</dbReference>
<gene>
    <name evidence="7" type="ORF">B0A49_02208</name>
</gene>
<dbReference type="Pfam" id="PF12859">
    <property type="entry name" value="ANAPC1"/>
    <property type="match status" value="1"/>
</dbReference>
<accession>A0A4U0XG97</accession>
<organism evidence="7 8">
    <name type="scientific">Cryomyces minteri</name>
    <dbReference type="NCBI Taxonomy" id="331657"/>
    <lineage>
        <taxon>Eukaryota</taxon>
        <taxon>Fungi</taxon>
        <taxon>Dikarya</taxon>
        <taxon>Ascomycota</taxon>
        <taxon>Pezizomycotina</taxon>
        <taxon>Dothideomycetes</taxon>
        <taxon>Dothideomycetes incertae sedis</taxon>
        <taxon>Cryomyces</taxon>
    </lineage>
</organism>
<proteinExistence type="inferred from homology"/>
<feature type="region of interest" description="Disordered" evidence="5">
    <location>
        <begin position="392"/>
        <end position="426"/>
    </location>
</feature>
<sequence>MVVSDVMAEITSLGIHTPAALPYLIAEGVLPQEPAEDQYTWETYADGGDEAHGEEEVLWTRNCVVWSQGGVVRKVFRFELEKQDVLQALLTSFNLDSTPFPRASEADQQCRHDIKLPRTRDVAHSEQTTVATGWVSESSVYAGRPNPDDNGFRHESGALHNKTNSLERALVVFLKTQAHVHFLSGASHIVSLPFEIEQAIAAPRGLIVQRKLAAPEAVLATPKIPAVPQNSFLYSQFGGSPASQRAVPDRSYRKSSLSRLDVSTALEDMYQDLLRSTAQSNSDALPRLFSFTDPFAEMTPIVVDPSLPHLRSSRSARYPTLQRFDTIDKMEELLYVSKANELPAAVAVEDQPLILVVTANYETGLYTVWYASYVSEKPASYYSKQAKSSAEALKVKRRGSQGPGPGTGASTPALRHRDGMRESFGGHTRGIAESTIADTSKLVSGAQQSAEDFFASQVDPEFEIPKQSSRDPKRVSSLLARAELSSHIERSSYTDLATGRTSVGGSFGATGRRGKSFGGQGDIGSFGASFGSLNNAGAGSRTPARAVSSGAVFDQADVSSRLLRPPEVIIDHDRFESLSLQESIQSFRGELFCTRIGSAPVSRYPDHSPPAAWKSVVGQAPAVQVLVQQYKSHEHNTEVACVRVSIIDREAGDMLTLSVDVKRSHVTSNPSEGNHPRTQHIVIPTILQWRRVADVGDAAILSDGGVRASVMLSAAEKLWLGFGGRQAETPLETHSLRLSDPFSLKDTLPTAGRHAGVKNTLASLPKGFRGLQYPGPCGTIDIVSDAGDRHRIQVKIRPSSDYVLRILEVCQHVIGSGDGEGLMAMWLRIHSDLKCTGCPNREWTALVVVLFLTVLQYTQSSAAQAADPDQQHSSSKLPALSLGEESAASEAMREAEAEALGNSAWSWLKEKEEPRRLSYRITNVTSTNVSTATWASSDARTFLVRCFTHARSLLKRGHWASASFDADNRSSSNHPVTRLLLALHLFREEHKLHTLSPGRNSMDLAPVLAQIGHWIGWRSWDWSSGNYYDIEGAGAEKWVYDDSSTLVGMFTETIKPPSVYAWIEAALRSEISGPFISLHNIMLDQSSPNPSAVAGIQALLTKTTLRTLAISNYLTQTNGGRCAATESVEIMARNHIDSHFLDTLPEAVAAPLREVILRCQEDPPTVWDPSLLRLVGREDLNLLSEKGTVARSHPPSAAVSPLLHDIRGICHSVETSDELPRAPEAERYAITRLRFKDDQRYAEAARILRPLGTQVAECPPLPDWSEAEHLEYQKRVMQWVIIRTIALAPGQSMLNYESRRPLLTEKFPLTGFSTSCIMKPMDNTVSADRSHFTEEKFCWAFFNAGVSAGLSISRHAERIDTSWILFNKPAELGNRHAGFLLALGLNGHLRSIAKWVAFKYLTPKHTMTSIGLLLGMSASYLGTMDTLVTRLLSVHVTRLLPPGAAELNLTPSTQTAGLMGIGLLYYNTQHRRMSEVMLSEIEHVDIDDSLESIDMLRDESYRLAAGFALGFINLGKGKDLRGLHDMRLIERLLSVAVRPKAVNVVHILEQATAGAIIAIALIFLKTNDEGLARKIATPLFLPDFDHIRPDMCLLRSLARSLICWDSIRADQEWIQEHTPQPYRSGTSLLSEKTLRSKDLPLYNILTGMLWAIGLRYAGTGNTDVRDFLLAYLQSFDNRVHFRTDYFDAKLTLNTVRRCLDMTALACAVVMAGTGDLDVFRWLRKLHGRVHPSVPYGSHLAAHLALGLLFMGGGCYTVSTSNLAIASLVCAFYPIWPTDVLDNKSHLQAFRHLWVFAAEPRCLIVRDLDTHRALTLPVHVVLTTGATHAMTAPCLLPDLATIATISTTSPDHWPVTLDFAHNAAHRAAFRAHQTLAVRRRPAAASPFSAALAALNTAQSHPTRGQLWDWLFQLPLFAAFDAADRALVVPPDSHGALPPDRSATAVDSRLVLASYADSAKADELRNLRVLFAWAERARARGSGARLRWIGREVVEALRARIAERARQMEARE</sequence>
<evidence type="ECO:0000256" key="2">
    <source>
        <dbReference type="ARBA" id="ARBA00022618"/>
    </source>
</evidence>
<keyword evidence="3" id="KW-0498">Mitosis</keyword>
<dbReference type="InterPro" id="IPR024990">
    <property type="entry name" value="Apc1"/>
</dbReference>
<evidence type="ECO:0000313" key="7">
    <source>
        <dbReference type="EMBL" id="TKA74373.1"/>
    </source>
</evidence>
<evidence type="ECO:0000256" key="5">
    <source>
        <dbReference type="SAM" id="MobiDB-lite"/>
    </source>
</evidence>
<evidence type="ECO:0000256" key="4">
    <source>
        <dbReference type="ARBA" id="ARBA00023306"/>
    </source>
</evidence>
<keyword evidence="2" id="KW-0132">Cell division</keyword>
<feature type="region of interest" description="Disordered" evidence="5">
    <location>
        <begin position="138"/>
        <end position="157"/>
    </location>
</feature>
<comment type="similarity">
    <text evidence="1">Belongs to the APC1 family.</text>
</comment>
<dbReference type="EMBL" id="NAJN01000364">
    <property type="protein sequence ID" value="TKA74373.1"/>
    <property type="molecule type" value="Genomic_DNA"/>
</dbReference>
<dbReference type="GO" id="GO:0005680">
    <property type="term" value="C:anaphase-promoting complex"/>
    <property type="evidence" value="ECO:0007669"/>
    <property type="project" value="InterPro"/>
</dbReference>
<feature type="domain" description="Anaphase-promoting complex subunit 1 N-terminal" evidence="6">
    <location>
        <begin position="36"/>
        <end position="850"/>
    </location>
</feature>
<dbReference type="PANTHER" id="PTHR12827">
    <property type="entry name" value="MEIOTIC CHECKPOINT REGULATOR TSG24 FAMILY MEMBER"/>
    <property type="match status" value="1"/>
</dbReference>
<dbReference type="FunFam" id="1.25.10.10:FF:000217">
    <property type="entry name" value="20S cyclosome subunit (APC1/BimE)"/>
    <property type="match status" value="1"/>
</dbReference>
<evidence type="ECO:0000259" key="6">
    <source>
        <dbReference type="Pfam" id="PF12859"/>
    </source>
</evidence>
<dbReference type="GO" id="GO:0051301">
    <property type="term" value="P:cell division"/>
    <property type="evidence" value="ECO:0007669"/>
    <property type="project" value="UniProtKB-KW"/>
</dbReference>
<dbReference type="PANTHER" id="PTHR12827:SF3">
    <property type="entry name" value="ANAPHASE-PROMOTING COMPLEX SUBUNIT 1"/>
    <property type="match status" value="1"/>
</dbReference>
<dbReference type="GO" id="GO:0070979">
    <property type="term" value="P:protein K11-linked ubiquitination"/>
    <property type="evidence" value="ECO:0007669"/>
    <property type="project" value="TreeGrafter"/>
</dbReference>
<keyword evidence="8" id="KW-1185">Reference proteome</keyword>
<evidence type="ECO:0000313" key="8">
    <source>
        <dbReference type="Proteomes" id="UP000308768"/>
    </source>
</evidence>
<evidence type="ECO:0000256" key="1">
    <source>
        <dbReference type="ARBA" id="ARBA00010547"/>
    </source>
</evidence>
<dbReference type="OrthoDB" id="26401at2759"/>
<dbReference type="GO" id="GO:0031145">
    <property type="term" value="P:anaphase-promoting complex-dependent catabolic process"/>
    <property type="evidence" value="ECO:0007669"/>
    <property type="project" value="TreeGrafter"/>
</dbReference>